<dbReference type="InterPro" id="IPR013320">
    <property type="entry name" value="ConA-like_dom_sf"/>
</dbReference>
<evidence type="ECO:0000259" key="4">
    <source>
        <dbReference type="SMART" id="SM00560"/>
    </source>
</evidence>
<proteinExistence type="predicted"/>
<evidence type="ECO:0000313" key="6">
    <source>
        <dbReference type="Proteomes" id="UP001165653"/>
    </source>
</evidence>
<keyword evidence="2" id="KW-1015">Disulfide bond</keyword>
<protein>
    <submittedName>
        <fullName evidence="5">LamG domain-containing protein</fullName>
    </submittedName>
</protein>
<evidence type="ECO:0000313" key="5">
    <source>
        <dbReference type="EMBL" id="MCW1914759.1"/>
    </source>
</evidence>
<comment type="caution">
    <text evidence="5">The sequence shown here is derived from an EMBL/GenBank/DDBJ whole genome shotgun (WGS) entry which is preliminary data.</text>
</comment>
<dbReference type="InterPro" id="IPR006558">
    <property type="entry name" value="LamG-like"/>
</dbReference>
<dbReference type="RefSeq" id="WP_264514294.1">
    <property type="nucleotide sequence ID" value="NZ_JAPDDR010000007.1"/>
</dbReference>
<feature type="chain" id="PRO_5047411712" evidence="3">
    <location>
        <begin position="20"/>
        <end position="306"/>
    </location>
</feature>
<dbReference type="Pfam" id="PF13385">
    <property type="entry name" value="Laminin_G_3"/>
    <property type="match status" value="1"/>
</dbReference>
<dbReference type="Proteomes" id="UP001165653">
    <property type="component" value="Unassembled WGS sequence"/>
</dbReference>
<dbReference type="Gene3D" id="2.60.120.200">
    <property type="match status" value="1"/>
</dbReference>
<evidence type="ECO:0000256" key="2">
    <source>
        <dbReference type="ARBA" id="ARBA00023157"/>
    </source>
</evidence>
<dbReference type="Pfam" id="PF07589">
    <property type="entry name" value="PEP-CTERM"/>
    <property type="match status" value="1"/>
</dbReference>
<reference evidence="5" key="1">
    <citation type="submission" date="2022-10" db="EMBL/GenBank/DDBJ databases">
        <title>Luteolibacter sp. GHJ8, whole genome shotgun sequencing project.</title>
        <authorList>
            <person name="Zhao G."/>
            <person name="Shen L."/>
        </authorList>
    </citation>
    <scope>NUCLEOTIDE SEQUENCE</scope>
    <source>
        <strain evidence="5">GHJ8</strain>
    </source>
</reference>
<dbReference type="InterPro" id="IPR013424">
    <property type="entry name" value="Ice-binding_C"/>
</dbReference>
<dbReference type="SMART" id="SM00560">
    <property type="entry name" value="LamGL"/>
    <property type="match status" value="1"/>
</dbReference>
<evidence type="ECO:0000256" key="3">
    <source>
        <dbReference type="SAM" id="SignalP"/>
    </source>
</evidence>
<organism evidence="5 6">
    <name type="scientific">Luteolibacter rhizosphaerae</name>
    <dbReference type="NCBI Taxonomy" id="2989719"/>
    <lineage>
        <taxon>Bacteria</taxon>
        <taxon>Pseudomonadati</taxon>
        <taxon>Verrucomicrobiota</taxon>
        <taxon>Verrucomicrobiia</taxon>
        <taxon>Verrucomicrobiales</taxon>
        <taxon>Verrucomicrobiaceae</taxon>
        <taxon>Luteolibacter</taxon>
    </lineage>
</organism>
<keyword evidence="1 3" id="KW-0732">Signal</keyword>
<dbReference type="EMBL" id="JAPDDR010000007">
    <property type="protein sequence ID" value="MCW1914759.1"/>
    <property type="molecule type" value="Genomic_DNA"/>
</dbReference>
<keyword evidence="6" id="KW-1185">Reference proteome</keyword>
<gene>
    <name evidence="5" type="ORF">OJ996_14320</name>
</gene>
<sequence length="306" mass="31245">MNQLFCIGAFAALVSSSQAALTTGLIAYYNFDQTGTAGIANQVGGGATHNGSYGSGTTFGVTPAAGTGAGFSGSSSYAGAEPANSTDRSDLLVGNALNVAKNDASSTAGSGWFNVSSLNSTALGGNFSISAWFMLAPDADNTGTSSDILRDYVFEGGNNFDASFGTNAAAGSTFVSWVGEGASTSTSSLTTGQWHNVVHTFTQNGSNTELRVFIDGSQVGTTITAPTANMNLSSLNFGAARNGIRVFDGMLDEIAVWDRALTADEINGPDPDSVYQRGLSGLPVPEPSSALIGGIGLLALLRRRRN</sequence>
<evidence type="ECO:0000256" key="1">
    <source>
        <dbReference type="ARBA" id="ARBA00022729"/>
    </source>
</evidence>
<dbReference type="SUPFAM" id="SSF49899">
    <property type="entry name" value="Concanavalin A-like lectins/glucanases"/>
    <property type="match status" value="1"/>
</dbReference>
<feature type="domain" description="LamG-like jellyroll fold" evidence="4">
    <location>
        <begin position="125"/>
        <end position="264"/>
    </location>
</feature>
<feature type="signal peptide" evidence="3">
    <location>
        <begin position="1"/>
        <end position="19"/>
    </location>
</feature>
<accession>A0ABT3G5J8</accession>
<name>A0ABT3G5J8_9BACT</name>